<dbReference type="EMBL" id="JAQQXT010000011">
    <property type="protein sequence ID" value="MDC8773387.1"/>
    <property type="molecule type" value="Genomic_DNA"/>
</dbReference>
<accession>A0ABT5KJ25</accession>
<dbReference type="Proteomes" id="UP001221189">
    <property type="component" value="Unassembled WGS sequence"/>
</dbReference>
<evidence type="ECO:0008006" key="4">
    <source>
        <dbReference type="Google" id="ProtNLM"/>
    </source>
</evidence>
<dbReference type="RefSeq" id="WP_263534837.1">
    <property type="nucleotide sequence ID" value="NZ_JAQQXT010000011.1"/>
</dbReference>
<name>A0ABT5KJ25_9BURK</name>
<feature type="transmembrane region" description="Helical" evidence="1">
    <location>
        <begin position="50"/>
        <end position="69"/>
    </location>
</feature>
<evidence type="ECO:0000313" key="3">
    <source>
        <dbReference type="Proteomes" id="UP001221189"/>
    </source>
</evidence>
<comment type="caution">
    <text evidence="2">The sequence shown here is derived from an EMBL/GenBank/DDBJ whole genome shotgun (WGS) entry which is preliminary data.</text>
</comment>
<sequence length="72" mass="7406">MNTIKLGALALIVAGLLGLGYGGFSYTERSQPVKLGPIALTVDETHSVNVPVWAGLGAILLGAVLLVFGSKR</sequence>
<gene>
    <name evidence="2" type="ORF">PRZ03_17530</name>
</gene>
<keyword evidence="1" id="KW-1133">Transmembrane helix</keyword>
<keyword evidence="1" id="KW-0812">Transmembrane</keyword>
<proteinExistence type="predicted"/>
<evidence type="ECO:0000256" key="1">
    <source>
        <dbReference type="SAM" id="Phobius"/>
    </source>
</evidence>
<reference evidence="2 3" key="1">
    <citation type="submission" date="2022-10" db="EMBL/GenBank/DDBJ databases">
        <title>Paucibacter sp. hw1 Genome sequencing.</title>
        <authorList>
            <person name="Park S."/>
        </authorList>
    </citation>
    <scope>NUCLEOTIDE SEQUENCE [LARGE SCALE GENOMIC DNA]</scope>
    <source>
        <strain evidence="3">hw1</strain>
    </source>
</reference>
<keyword evidence="1" id="KW-0472">Membrane</keyword>
<evidence type="ECO:0000313" key="2">
    <source>
        <dbReference type="EMBL" id="MDC8773387.1"/>
    </source>
</evidence>
<organism evidence="2 3">
    <name type="scientific">Roseateles albus</name>
    <dbReference type="NCBI Taxonomy" id="2987525"/>
    <lineage>
        <taxon>Bacteria</taxon>
        <taxon>Pseudomonadati</taxon>
        <taxon>Pseudomonadota</taxon>
        <taxon>Betaproteobacteria</taxon>
        <taxon>Burkholderiales</taxon>
        <taxon>Sphaerotilaceae</taxon>
        <taxon>Roseateles</taxon>
    </lineage>
</organism>
<keyword evidence="3" id="KW-1185">Reference proteome</keyword>
<protein>
    <recommendedName>
        <fullName evidence="4">DUF3185 domain-containing protein</fullName>
    </recommendedName>
</protein>